<dbReference type="SFLD" id="SFLDS00005">
    <property type="entry name" value="Isoprenoid_Synthase_Type_I"/>
    <property type="match status" value="1"/>
</dbReference>
<evidence type="ECO:0008006" key="5">
    <source>
        <dbReference type="Google" id="ProtNLM"/>
    </source>
</evidence>
<dbReference type="InterPro" id="IPR008949">
    <property type="entry name" value="Isoprenoid_synthase_dom_sf"/>
</dbReference>
<gene>
    <name evidence="3" type="ORF">K443DRAFT_99639</name>
</gene>
<dbReference type="EMBL" id="KN838617">
    <property type="protein sequence ID" value="KIK00845.1"/>
    <property type="molecule type" value="Genomic_DNA"/>
</dbReference>
<dbReference type="GO" id="GO:0016838">
    <property type="term" value="F:carbon-oxygen lyase activity, acting on phosphates"/>
    <property type="evidence" value="ECO:0007669"/>
    <property type="project" value="InterPro"/>
</dbReference>
<reference evidence="3 4" key="1">
    <citation type="submission" date="2014-04" db="EMBL/GenBank/DDBJ databases">
        <authorList>
            <consortium name="DOE Joint Genome Institute"/>
            <person name="Kuo A."/>
            <person name="Kohler A."/>
            <person name="Nagy L.G."/>
            <person name="Floudas D."/>
            <person name="Copeland A."/>
            <person name="Barry K.W."/>
            <person name="Cichocki N."/>
            <person name="Veneault-Fourrey C."/>
            <person name="LaButti K."/>
            <person name="Lindquist E.A."/>
            <person name="Lipzen A."/>
            <person name="Lundell T."/>
            <person name="Morin E."/>
            <person name="Murat C."/>
            <person name="Sun H."/>
            <person name="Tunlid A."/>
            <person name="Henrissat B."/>
            <person name="Grigoriev I.V."/>
            <person name="Hibbett D.S."/>
            <person name="Martin F."/>
            <person name="Nordberg H.P."/>
            <person name="Cantor M.N."/>
            <person name="Hua S.X."/>
        </authorList>
    </citation>
    <scope>NUCLEOTIDE SEQUENCE [LARGE SCALE GENOMIC DNA]</scope>
    <source>
        <strain evidence="3 4">LaAM-08-1</strain>
    </source>
</reference>
<reference evidence="4" key="2">
    <citation type="submission" date="2015-01" db="EMBL/GenBank/DDBJ databases">
        <title>Evolutionary Origins and Diversification of the Mycorrhizal Mutualists.</title>
        <authorList>
            <consortium name="DOE Joint Genome Institute"/>
            <consortium name="Mycorrhizal Genomics Consortium"/>
            <person name="Kohler A."/>
            <person name="Kuo A."/>
            <person name="Nagy L.G."/>
            <person name="Floudas D."/>
            <person name="Copeland A."/>
            <person name="Barry K.W."/>
            <person name="Cichocki N."/>
            <person name="Veneault-Fourrey C."/>
            <person name="LaButti K."/>
            <person name="Lindquist E.A."/>
            <person name="Lipzen A."/>
            <person name="Lundell T."/>
            <person name="Morin E."/>
            <person name="Murat C."/>
            <person name="Riley R."/>
            <person name="Ohm R."/>
            <person name="Sun H."/>
            <person name="Tunlid A."/>
            <person name="Henrissat B."/>
            <person name="Grigoriev I.V."/>
            <person name="Hibbett D.S."/>
            <person name="Martin F."/>
        </authorList>
    </citation>
    <scope>NUCLEOTIDE SEQUENCE [LARGE SCALE GENOMIC DNA]</scope>
    <source>
        <strain evidence="4">LaAM-08-1</strain>
    </source>
</reference>
<dbReference type="STRING" id="1095629.A0A0C9WR03"/>
<dbReference type="SUPFAM" id="SSF48576">
    <property type="entry name" value="Terpenoid synthases"/>
    <property type="match status" value="1"/>
</dbReference>
<dbReference type="SFLD" id="SFLDG01021">
    <property type="entry name" value="Trichodiene_Synthase_Like"/>
    <property type="match status" value="1"/>
</dbReference>
<evidence type="ECO:0000256" key="1">
    <source>
        <dbReference type="ARBA" id="ARBA00007946"/>
    </source>
</evidence>
<accession>A0A0C9WR03</accession>
<dbReference type="AlphaFoldDB" id="A0A0C9WR03"/>
<organism evidence="3 4">
    <name type="scientific">Laccaria amethystina LaAM-08-1</name>
    <dbReference type="NCBI Taxonomy" id="1095629"/>
    <lineage>
        <taxon>Eukaryota</taxon>
        <taxon>Fungi</taxon>
        <taxon>Dikarya</taxon>
        <taxon>Basidiomycota</taxon>
        <taxon>Agaricomycotina</taxon>
        <taxon>Agaricomycetes</taxon>
        <taxon>Agaricomycetidae</taxon>
        <taxon>Agaricales</taxon>
        <taxon>Agaricineae</taxon>
        <taxon>Hydnangiaceae</taxon>
        <taxon>Laccaria</taxon>
    </lineage>
</organism>
<proteinExistence type="inferred from homology"/>
<dbReference type="OrthoDB" id="2998174at2759"/>
<comment type="similarity">
    <text evidence="1">Belongs to the trichodiene synthase family.</text>
</comment>
<evidence type="ECO:0000313" key="3">
    <source>
        <dbReference type="EMBL" id="KIK00845.1"/>
    </source>
</evidence>
<sequence length="339" mass="38004">MLTDLAYWVRTFLAFNVGTIEDAPLEPLLEKLSPQPLIATNPHNEVRDAVSGFLAECNLPFPVTPYDREFHNACCQAARSKGYAMDTYPGAPSLHPFMPGGVVMATTAYAHLDNKSTQILIALYTAFLIYLDDVFQQDVELVYCFNERFILCQAQDDPVLDGFASLLHEFPQHFGRVVSNIMITSTLNLVTALLLEHETQDMKSSLDAHNYPTFSRVMSGASETYALFAFPPQIPMPFYIQALPEQMMFINNGNDVLSFYKEDSDGETVNRVSNLARCHGVSKIEVVRRLSQDAATCHSQVLQILSPHREAHTAYANFSQGYVGFHASLARYRLNELIC</sequence>
<evidence type="ECO:0000256" key="2">
    <source>
        <dbReference type="ARBA" id="ARBA00023239"/>
    </source>
</evidence>
<keyword evidence="2" id="KW-0456">Lyase</keyword>
<dbReference type="Proteomes" id="UP000054477">
    <property type="component" value="Unassembled WGS sequence"/>
</dbReference>
<evidence type="ECO:0000313" key="4">
    <source>
        <dbReference type="Proteomes" id="UP000054477"/>
    </source>
</evidence>
<dbReference type="HOGENOM" id="CLU_052212_0_2_1"/>
<name>A0A0C9WR03_9AGAR</name>
<dbReference type="InterPro" id="IPR024652">
    <property type="entry name" value="Trichodiene_synth"/>
</dbReference>
<dbReference type="Gene3D" id="1.10.600.10">
    <property type="entry name" value="Farnesyl Diphosphate Synthase"/>
    <property type="match status" value="1"/>
</dbReference>
<keyword evidence="4" id="KW-1185">Reference proteome</keyword>
<protein>
    <recommendedName>
        <fullName evidence="5">Terpenoid synthase</fullName>
    </recommendedName>
</protein>
<dbReference type="Pfam" id="PF06330">
    <property type="entry name" value="TRI5"/>
    <property type="match status" value="1"/>
</dbReference>